<proteinExistence type="inferred from homology"/>
<dbReference type="GO" id="GO:0020037">
    <property type="term" value="F:heme binding"/>
    <property type="evidence" value="ECO:0007669"/>
    <property type="project" value="TreeGrafter"/>
</dbReference>
<dbReference type="InterPro" id="IPR001199">
    <property type="entry name" value="Cyt_B5-like_heme/steroid-bd"/>
</dbReference>
<dbReference type="SUPFAM" id="SSF55856">
    <property type="entry name" value="Cytochrome b5-like heme/steroid binding domain"/>
    <property type="match status" value="1"/>
</dbReference>
<dbReference type="PANTHER" id="PTHR19359">
    <property type="entry name" value="CYTOCHROME B5"/>
    <property type="match status" value="1"/>
</dbReference>
<evidence type="ECO:0000256" key="2">
    <source>
        <dbReference type="ARBA" id="ARBA00022723"/>
    </source>
</evidence>
<keyword evidence="3" id="KW-0408">Iron</keyword>
<gene>
    <name evidence="6" type="ORF">CYMTET_54227</name>
</gene>
<dbReference type="Gene3D" id="3.10.120.10">
    <property type="entry name" value="Cytochrome b5-like heme/steroid binding domain"/>
    <property type="match status" value="1"/>
</dbReference>
<keyword evidence="2" id="KW-0479">Metal-binding</keyword>
<dbReference type="PROSITE" id="PS50255">
    <property type="entry name" value="CYTOCHROME_B5_2"/>
    <property type="match status" value="1"/>
</dbReference>
<dbReference type="Proteomes" id="UP001190700">
    <property type="component" value="Unassembled WGS sequence"/>
</dbReference>
<dbReference type="SMART" id="SM01117">
    <property type="entry name" value="Cyt-b5"/>
    <property type="match status" value="1"/>
</dbReference>
<comment type="caution">
    <text evidence="6">The sequence shown here is derived from an EMBL/GenBank/DDBJ whole genome shotgun (WGS) entry which is preliminary data.</text>
</comment>
<accession>A0AAE0BH48</accession>
<evidence type="ECO:0000313" key="6">
    <source>
        <dbReference type="EMBL" id="KAK3235572.1"/>
    </source>
</evidence>
<evidence type="ECO:0000256" key="1">
    <source>
        <dbReference type="ARBA" id="ARBA00022617"/>
    </source>
</evidence>
<evidence type="ECO:0000256" key="3">
    <source>
        <dbReference type="ARBA" id="ARBA00023004"/>
    </source>
</evidence>
<evidence type="ECO:0000259" key="5">
    <source>
        <dbReference type="PROSITE" id="PS50255"/>
    </source>
</evidence>
<dbReference type="InterPro" id="IPR050668">
    <property type="entry name" value="Cytochrome_b5"/>
</dbReference>
<organism evidence="6 7">
    <name type="scientific">Cymbomonas tetramitiformis</name>
    <dbReference type="NCBI Taxonomy" id="36881"/>
    <lineage>
        <taxon>Eukaryota</taxon>
        <taxon>Viridiplantae</taxon>
        <taxon>Chlorophyta</taxon>
        <taxon>Pyramimonadophyceae</taxon>
        <taxon>Pyramimonadales</taxon>
        <taxon>Pyramimonadaceae</taxon>
        <taxon>Cymbomonas</taxon>
    </lineage>
</organism>
<dbReference type="GO" id="GO:0046872">
    <property type="term" value="F:metal ion binding"/>
    <property type="evidence" value="ECO:0007669"/>
    <property type="project" value="UniProtKB-KW"/>
</dbReference>
<evidence type="ECO:0000256" key="4">
    <source>
        <dbReference type="ARBA" id="ARBA00038168"/>
    </source>
</evidence>
<feature type="domain" description="Cytochrome b5 heme-binding" evidence="5">
    <location>
        <begin position="10"/>
        <end position="93"/>
    </location>
</feature>
<dbReference type="AlphaFoldDB" id="A0AAE0BH48"/>
<keyword evidence="7" id="KW-1185">Reference proteome</keyword>
<dbReference type="Pfam" id="PF00173">
    <property type="entry name" value="Cyt-b5"/>
    <property type="match status" value="1"/>
</dbReference>
<name>A0AAE0BH48_9CHLO</name>
<protein>
    <recommendedName>
        <fullName evidence="5">Cytochrome b5 heme-binding domain-containing protein</fullName>
    </recommendedName>
</protein>
<evidence type="ECO:0000313" key="7">
    <source>
        <dbReference type="Proteomes" id="UP001190700"/>
    </source>
</evidence>
<dbReference type="EMBL" id="LGRX02035269">
    <property type="protein sequence ID" value="KAK3235572.1"/>
    <property type="molecule type" value="Genomic_DNA"/>
</dbReference>
<sequence length="140" mass="15640">MERVKTEADSNQFTLQEVSKHNKLSDGWIVVQGKVYDITNFAQTHPGFSNSGQVSTALAITRCLGTDCTDEFQSIHSPKAWQQLADFQIGLLAKHVGAESTATPPPHPYPTWLEGQRSTWLAYSVWHVLSDRQSDTQNPK</sequence>
<reference evidence="6 7" key="1">
    <citation type="journal article" date="2015" name="Genome Biol. Evol.">
        <title>Comparative Genomics of a Bacterivorous Green Alga Reveals Evolutionary Causalities and Consequences of Phago-Mixotrophic Mode of Nutrition.</title>
        <authorList>
            <person name="Burns J.A."/>
            <person name="Paasch A."/>
            <person name="Narechania A."/>
            <person name="Kim E."/>
        </authorList>
    </citation>
    <scope>NUCLEOTIDE SEQUENCE [LARGE SCALE GENOMIC DNA]</scope>
    <source>
        <strain evidence="6 7">PLY_AMNH</strain>
    </source>
</reference>
<dbReference type="InterPro" id="IPR036400">
    <property type="entry name" value="Cyt_B5-like_heme/steroid_sf"/>
</dbReference>
<comment type="similarity">
    <text evidence="4">Belongs to the cytochrome b5 family.</text>
</comment>
<dbReference type="GO" id="GO:0016020">
    <property type="term" value="C:membrane"/>
    <property type="evidence" value="ECO:0007669"/>
    <property type="project" value="TreeGrafter"/>
</dbReference>
<keyword evidence="1" id="KW-0349">Heme</keyword>